<dbReference type="Gene3D" id="3.60.10.10">
    <property type="entry name" value="Endonuclease/exonuclease/phosphatase"/>
    <property type="match status" value="1"/>
</dbReference>
<dbReference type="InterPro" id="IPR005135">
    <property type="entry name" value="Endo/exonuclease/phosphatase"/>
</dbReference>
<dbReference type="EMBL" id="BRYB01001540">
    <property type="protein sequence ID" value="GMI28148.1"/>
    <property type="molecule type" value="Genomic_DNA"/>
</dbReference>
<protein>
    <recommendedName>
        <fullName evidence="1">Endonuclease/exonuclease/phosphatase domain-containing protein</fullName>
    </recommendedName>
</protein>
<dbReference type="InterPro" id="IPR036691">
    <property type="entry name" value="Endo/exonu/phosph_ase_sf"/>
</dbReference>
<gene>
    <name evidence="2" type="ORF">TeGR_g14405</name>
</gene>
<accession>A0ABQ6MKB4</accession>
<keyword evidence="3" id="KW-1185">Reference proteome</keyword>
<organism evidence="2 3">
    <name type="scientific">Tetraparma gracilis</name>
    <dbReference type="NCBI Taxonomy" id="2962635"/>
    <lineage>
        <taxon>Eukaryota</taxon>
        <taxon>Sar</taxon>
        <taxon>Stramenopiles</taxon>
        <taxon>Ochrophyta</taxon>
        <taxon>Bolidophyceae</taxon>
        <taxon>Parmales</taxon>
        <taxon>Triparmaceae</taxon>
        <taxon>Tetraparma</taxon>
    </lineage>
</organism>
<proteinExistence type="predicted"/>
<evidence type="ECO:0000259" key="1">
    <source>
        <dbReference type="Pfam" id="PF03372"/>
    </source>
</evidence>
<dbReference type="Proteomes" id="UP001165060">
    <property type="component" value="Unassembled WGS sequence"/>
</dbReference>
<name>A0ABQ6MKB4_9STRA</name>
<reference evidence="2 3" key="1">
    <citation type="journal article" date="2023" name="Commun. Biol.">
        <title>Genome analysis of Parmales, the sister group of diatoms, reveals the evolutionary specialization of diatoms from phago-mixotrophs to photoautotrophs.</title>
        <authorList>
            <person name="Ban H."/>
            <person name="Sato S."/>
            <person name="Yoshikawa S."/>
            <person name="Yamada K."/>
            <person name="Nakamura Y."/>
            <person name="Ichinomiya M."/>
            <person name="Sato N."/>
            <person name="Blanc-Mathieu R."/>
            <person name="Endo H."/>
            <person name="Kuwata A."/>
            <person name="Ogata H."/>
        </authorList>
    </citation>
    <scope>NUCLEOTIDE SEQUENCE [LARGE SCALE GENOMIC DNA]</scope>
</reference>
<dbReference type="SUPFAM" id="SSF56219">
    <property type="entry name" value="DNase I-like"/>
    <property type="match status" value="1"/>
</dbReference>
<evidence type="ECO:0000313" key="3">
    <source>
        <dbReference type="Proteomes" id="UP001165060"/>
    </source>
</evidence>
<sequence length="324" mass="35338">MDEFDAMSMSPVTLTVGTFNIYNTTARYPERKAILSKAVGQLLGRCHVLGVQEVGANQLETLGVRIIDMNFAKILHAPLEQPIVAPSDPSFSIAGNAILISHLSYGQGFMWVAKPDSHKTLALSPQRVVQTTRICHMATGIEIVVANTHLHWSTNPLGVSSREDAALRGEQLKRSLEWVEDGVSSGTTIVFLGDFNSFFDDEETFSLFCERGYFSSHKAKHGHEAVTVPTPLEAPTILPESVVEQQADLVMVRGGVRDGDTETRVRVKSCYLANEVSATDKSLCASDHFSVTAEIEVRPMGVGPGTQAEIDHIKMMREQARGAG</sequence>
<comment type="caution">
    <text evidence="2">The sequence shown here is derived from an EMBL/GenBank/DDBJ whole genome shotgun (WGS) entry which is preliminary data.</text>
</comment>
<dbReference type="Pfam" id="PF03372">
    <property type="entry name" value="Exo_endo_phos"/>
    <property type="match status" value="1"/>
</dbReference>
<feature type="domain" description="Endonuclease/exonuclease/phosphatase" evidence="1">
    <location>
        <begin position="17"/>
        <end position="222"/>
    </location>
</feature>
<evidence type="ECO:0000313" key="2">
    <source>
        <dbReference type="EMBL" id="GMI28148.1"/>
    </source>
</evidence>